<dbReference type="EMBL" id="FOMW01000016">
    <property type="protein sequence ID" value="SFF05497.1"/>
    <property type="molecule type" value="Genomic_DNA"/>
</dbReference>
<evidence type="ECO:0000256" key="2">
    <source>
        <dbReference type="SAM" id="MobiDB-lite"/>
    </source>
</evidence>
<dbReference type="RefSeq" id="WP_245766430.1">
    <property type="nucleotide sequence ID" value="NZ_FOMW01000016.1"/>
</dbReference>
<dbReference type="Gene3D" id="1.10.443.10">
    <property type="entry name" value="Intergrase catalytic core"/>
    <property type="match status" value="1"/>
</dbReference>
<dbReference type="InterPro" id="IPR013762">
    <property type="entry name" value="Integrase-like_cat_sf"/>
</dbReference>
<evidence type="ECO:0000313" key="3">
    <source>
        <dbReference type="EMBL" id="SFF05497.1"/>
    </source>
</evidence>
<dbReference type="STRING" id="74348.SAMN04488523_11630"/>
<dbReference type="GO" id="GO:0015074">
    <property type="term" value="P:DNA integration"/>
    <property type="evidence" value="ECO:0007669"/>
    <property type="project" value="InterPro"/>
</dbReference>
<keyword evidence="1" id="KW-0233">DNA recombination</keyword>
<dbReference type="GO" id="GO:0006310">
    <property type="term" value="P:DNA recombination"/>
    <property type="evidence" value="ECO:0007669"/>
    <property type="project" value="UniProtKB-KW"/>
</dbReference>
<feature type="region of interest" description="Disordered" evidence="2">
    <location>
        <begin position="255"/>
        <end position="281"/>
    </location>
</feature>
<name>A0A1I2FL98_9RHOB</name>
<evidence type="ECO:0000313" key="4">
    <source>
        <dbReference type="Proteomes" id="UP000198977"/>
    </source>
</evidence>
<proteinExistence type="predicted"/>
<reference evidence="3 4" key="1">
    <citation type="submission" date="2016-10" db="EMBL/GenBank/DDBJ databases">
        <authorList>
            <person name="de Groot N.N."/>
        </authorList>
    </citation>
    <scope>NUCLEOTIDE SEQUENCE [LARGE SCALE GENOMIC DNA]</scope>
    <source>
        <strain evidence="3 4">DSM 11443</strain>
    </source>
</reference>
<organism evidence="3 4">
    <name type="scientific">Sulfitobacter brevis</name>
    <dbReference type="NCBI Taxonomy" id="74348"/>
    <lineage>
        <taxon>Bacteria</taxon>
        <taxon>Pseudomonadati</taxon>
        <taxon>Pseudomonadota</taxon>
        <taxon>Alphaproteobacteria</taxon>
        <taxon>Rhodobacterales</taxon>
        <taxon>Roseobacteraceae</taxon>
        <taxon>Sulfitobacter</taxon>
    </lineage>
</organism>
<dbReference type="AlphaFoldDB" id="A0A1I2FL98"/>
<dbReference type="GO" id="GO:0003677">
    <property type="term" value="F:DNA binding"/>
    <property type="evidence" value="ECO:0007669"/>
    <property type="project" value="InterPro"/>
</dbReference>
<dbReference type="InterPro" id="IPR011010">
    <property type="entry name" value="DNA_brk_join_enz"/>
</dbReference>
<evidence type="ECO:0008006" key="5">
    <source>
        <dbReference type="Google" id="ProtNLM"/>
    </source>
</evidence>
<accession>A0A1I2FL98</accession>
<keyword evidence="4" id="KW-1185">Reference proteome</keyword>
<sequence>MRRGRIFYFRKRLPLVGSNQQSNLFLCLSLQTDLPFDAVKRAAALLTVYEREENKIVDALETGTLCAEDIKTILTAQMRTALAKILAMQPGMKDWDEKDFDVRIAALEAENKTLRRAARDANWDSVRDLLKAAAQSVGLNIPDNIGDDLGRQAISVKRRLNDVEVEVLEGDDVRQCAKPILVECGAENFEKFITAPVTAGAAFEMVRKLYPSQAMRTIIDSFEKIYTEHFGNTPPTAVHRARQEEFFAWLSRLPKTHGKSHGRNRATNAKEEKGKGPQGKIVSKNQEISEADAMDYTVMEEIRAINGISLVEKRAQLAERLVPRLTMSTLKKNRDSLSRLFKAAEKLGGEVPKVVSYKDLDEIVKRGAPDDELYVRVTKPKTRMPWTKDRIASFLSCPIYTGCHTKLHRSRRGRIVVRDATYWVPLMVLTLGSRIAEILHLKKSDVVHRDGQLCLTLNWGPEHSGKSESARRILPVPELLLQLGFAEWFQHLPEAQFMLFPDALARSQKGDVTSAFGKHLHHILERLKLADFDQDFYASRKTLSSMLDHAGVQENRRQAIAGHRHGTVLNCHYTAHEVEQLKSALDVADFQLEISFDPKLGFPVIRKCNLGGKIVLDVDVTLKANHQVATLLVRDPGKAEPVFEYASSADNTRQERCKAAQSMAAIAKQYSLRMPRNSDRRKAIEHLMAYA</sequence>
<dbReference type="SUPFAM" id="SSF56349">
    <property type="entry name" value="DNA breaking-rejoining enzymes"/>
    <property type="match status" value="1"/>
</dbReference>
<evidence type="ECO:0000256" key="1">
    <source>
        <dbReference type="ARBA" id="ARBA00023172"/>
    </source>
</evidence>
<protein>
    <recommendedName>
        <fullName evidence="5">Phage integrase family protein</fullName>
    </recommendedName>
</protein>
<gene>
    <name evidence="3" type="ORF">SAMN04488523_11630</name>
</gene>
<dbReference type="Proteomes" id="UP000198977">
    <property type="component" value="Unassembled WGS sequence"/>
</dbReference>
<feature type="compositionally biased region" description="Basic residues" evidence="2">
    <location>
        <begin position="255"/>
        <end position="264"/>
    </location>
</feature>